<organism evidence="2 3">
    <name type="scientific">Spodoptera exigua</name>
    <name type="common">Beet armyworm</name>
    <name type="synonym">Noctua fulgens</name>
    <dbReference type="NCBI Taxonomy" id="7107"/>
    <lineage>
        <taxon>Eukaryota</taxon>
        <taxon>Metazoa</taxon>
        <taxon>Ecdysozoa</taxon>
        <taxon>Arthropoda</taxon>
        <taxon>Hexapoda</taxon>
        <taxon>Insecta</taxon>
        <taxon>Pterygota</taxon>
        <taxon>Neoptera</taxon>
        <taxon>Endopterygota</taxon>
        <taxon>Lepidoptera</taxon>
        <taxon>Glossata</taxon>
        <taxon>Ditrysia</taxon>
        <taxon>Noctuoidea</taxon>
        <taxon>Noctuidae</taxon>
        <taxon>Amphipyrinae</taxon>
        <taxon>Spodoptera</taxon>
    </lineage>
</organism>
<dbReference type="PANTHER" id="PTHR11008">
    <property type="entry name" value="PROTEIN TAKEOUT-LIKE PROTEIN"/>
    <property type="match status" value="1"/>
</dbReference>
<dbReference type="InterPro" id="IPR038606">
    <property type="entry name" value="To_sf"/>
</dbReference>
<reference evidence="2" key="1">
    <citation type="submission" date="2020-08" db="EMBL/GenBank/DDBJ databases">
        <title>Spodoptera exigua strain:BAW_Kor-Di-RS1 Genome sequencing and assembly.</title>
        <authorList>
            <person name="Kim J."/>
            <person name="Nam H.Y."/>
            <person name="Kwon M."/>
            <person name="Choi J.H."/>
            <person name="Cho S.R."/>
            <person name="Kim G.-H."/>
        </authorList>
    </citation>
    <scope>NUCLEOTIDE SEQUENCE</scope>
    <source>
        <strain evidence="2">BAW_Kor-Di-RS1</strain>
        <tissue evidence="2">Whole-body</tissue>
    </source>
</reference>
<gene>
    <name evidence="2" type="ORF">HW555_003595</name>
</gene>
<dbReference type="AlphaFoldDB" id="A0A835GN86"/>
<keyword evidence="1" id="KW-0732">Signal</keyword>
<evidence type="ECO:0008006" key="4">
    <source>
        <dbReference type="Google" id="ProtNLM"/>
    </source>
</evidence>
<dbReference type="PANTHER" id="PTHR11008:SF32">
    <property type="entry name" value="CIRCADIAN CLOCK-CONTROLLED PROTEIN DAYWAKE-RELATED"/>
    <property type="match status" value="1"/>
</dbReference>
<name>A0A835GN86_SPOEX</name>
<dbReference type="Gene3D" id="3.15.10.30">
    <property type="entry name" value="Haemolymph juvenile hormone binding protein"/>
    <property type="match status" value="1"/>
</dbReference>
<feature type="signal peptide" evidence="1">
    <location>
        <begin position="1"/>
        <end position="18"/>
    </location>
</feature>
<dbReference type="Pfam" id="PF06585">
    <property type="entry name" value="JHBP"/>
    <property type="match status" value="1"/>
</dbReference>
<keyword evidence="3" id="KW-1185">Reference proteome</keyword>
<dbReference type="InterPro" id="IPR010562">
    <property type="entry name" value="Haemolymph_juvenile_hormone-bd"/>
</dbReference>
<sequence length="244" mass="27348">MAVYRSFLVLAFAGCVLSEFGAPFEPCDKDDIKCLSAATESFLEKTCHGLPDYDIKAIDPLIIPELKYEVDPDMGLYFEFKNLNVTGLKNQQISDFRMDTDKKSVVLKTKATFNIVGDVKISLTKHNKVFNGVYSAAYTALGNSKYGYSLVQKGDLEYFEVGPETNSCEILGEPDIKLDSNLQNVIDQDADARALKPSFETKKVTLRKNTLCRVVETAYITVIHNIRASAKIYPCRAFFNKMCK</sequence>
<comment type="caution">
    <text evidence="2">The sequence shown here is derived from an EMBL/GenBank/DDBJ whole genome shotgun (WGS) entry which is preliminary data.</text>
</comment>
<dbReference type="EMBL" id="JACKWZ010000036">
    <property type="protein sequence ID" value="KAF9420001.1"/>
    <property type="molecule type" value="Genomic_DNA"/>
</dbReference>
<proteinExistence type="predicted"/>
<dbReference type="GO" id="GO:0005615">
    <property type="term" value="C:extracellular space"/>
    <property type="evidence" value="ECO:0007669"/>
    <property type="project" value="TreeGrafter"/>
</dbReference>
<dbReference type="SMART" id="SM00700">
    <property type="entry name" value="JHBP"/>
    <property type="match status" value="1"/>
</dbReference>
<evidence type="ECO:0000313" key="3">
    <source>
        <dbReference type="Proteomes" id="UP000648187"/>
    </source>
</evidence>
<feature type="chain" id="PRO_5032666145" description="Juvenile hormone binding protein" evidence="1">
    <location>
        <begin position="19"/>
        <end position="244"/>
    </location>
</feature>
<accession>A0A835GN86</accession>
<evidence type="ECO:0000313" key="2">
    <source>
        <dbReference type="EMBL" id="KAF9420001.1"/>
    </source>
</evidence>
<dbReference type="Proteomes" id="UP000648187">
    <property type="component" value="Unassembled WGS sequence"/>
</dbReference>
<protein>
    <recommendedName>
        <fullName evidence="4">Juvenile hormone binding protein</fullName>
    </recommendedName>
</protein>
<evidence type="ECO:0000256" key="1">
    <source>
        <dbReference type="SAM" id="SignalP"/>
    </source>
</evidence>